<evidence type="ECO:0000259" key="5">
    <source>
        <dbReference type="Pfam" id="PF00160"/>
    </source>
</evidence>
<dbReference type="AlphaFoldDB" id="A0A9W7B340"/>
<dbReference type="SUPFAM" id="SSF50891">
    <property type="entry name" value="Cyclophilin-like"/>
    <property type="match status" value="1"/>
</dbReference>
<dbReference type="PANTHER" id="PTHR43246">
    <property type="entry name" value="PEPTIDYL-PROLYL CIS-TRANS ISOMERASE CYP38, CHLOROPLASTIC"/>
    <property type="match status" value="1"/>
</dbReference>
<dbReference type="GO" id="GO:0003755">
    <property type="term" value="F:peptidyl-prolyl cis-trans isomerase activity"/>
    <property type="evidence" value="ECO:0007669"/>
    <property type="project" value="UniProtKB-KW"/>
</dbReference>
<evidence type="ECO:0000313" key="6">
    <source>
        <dbReference type="EMBL" id="GMH83066.1"/>
    </source>
</evidence>
<organism evidence="6 7">
    <name type="scientific">Triparma verrucosa</name>
    <dbReference type="NCBI Taxonomy" id="1606542"/>
    <lineage>
        <taxon>Eukaryota</taxon>
        <taxon>Sar</taxon>
        <taxon>Stramenopiles</taxon>
        <taxon>Ochrophyta</taxon>
        <taxon>Bolidophyceae</taxon>
        <taxon>Parmales</taxon>
        <taxon>Triparmaceae</taxon>
        <taxon>Triparma</taxon>
    </lineage>
</organism>
<evidence type="ECO:0000256" key="2">
    <source>
        <dbReference type="ARBA" id="ARBA00023078"/>
    </source>
</evidence>
<dbReference type="InterPro" id="IPR023222">
    <property type="entry name" value="PsbQ-like_dom_sf"/>
</dbReference>
<feature type="domain" description="PPIase cyclophilin-type" evidence="5">
    <location>
        <begin position="233"/>
        <end position="379"/>
    </location>
</feature>
<dbReference type="InterPro" id="IPR002130">
    <property type="entry name" value="Cyclophilin-type_PPIase_dom"/>
</dbReference>
<dbReference type="EC" id="5.2.1.8" evidence="1"/>
<dbReference type="Gene3D" id="2.40.100.10">
    <property type="entry name" value="Cyclophilin-like"/>
    <property type="match status" value="1"/>
</dbReference>
<keyword evidence="7" id="KW-1185">Reference proteome</keyword>
<keyword evidence="3" id="KW-0697">Rotamase</keyword>
<reference evidence="7" key="1">
    <citation type="journal article" date="2023" name="Commun. Biol.">
        <title>Genome analysis of Parmales, the sister group of diatoms, reveals the evolutionary specialization of diatoms from phago-mixotrophs to photoautotrophs.</title>
        <authorList>
            <person name="Ban H."/>
            <person name="Sato S."/>
            <person name="Yoshikawa S."/>
            <person name="Yamada K."/>
            <person name="Nakamura Y."/>
            <person name="Ichinomiya M."/>
            <person name="Sato N."/>
            <person name="Blanc-Mathieu R."/>
            <person name="Endo H."/>
            <person name="Kuwata A."/>
            <person name="Ogata H."/>
        </authorList>
    </citation>
    <scope>NUCLEOTIDE SEQUENCE [LARGE SCALE GENOMIC DNA]</scope>
    <source>
        <strain evidence="7">NIES 3699</strain>
    </source>
</reference>
<comment type="caution">
    <text evidence="6">The sequence shown here is derived from an EMBL/GenBank/DDBJ whole genome shotgun (WGS) entry which is preliminary data.</text>
</comment>
<proteinExistence type="predicted"/>
<evidence type="ECO:0000256" key="4">
    <source>
        <dbReference type="ARBA" id="ARBA00023235"/>
    </source>
</evidence>
<dbReference type="Proteomes" id="UP001165160">
    <property type="component" value="Unassembled WGS sequence"/>
</dbReference>
<evidence type="ECO:0000256" key="1">
    <source>
        <dbReference type="ARBA" id="ARBA00013194"/>
    </source>
</evidence>
<dbReference type="Gene3D" id="1.20.120.290">
    <property type="entry name" value="Oxygen-evolving enhancer protein 3 (PsbQ), four-helix up-down bundle"/>
    <property type="match status" value="1"/>
</dbReference>
<protein>
    <recommendedName>
        <fullName evidence="1">peptidylprolyl isomerase</fullName>
        <ecNumber evidence="1">5.2.1.8</ecNumber>
    </recommendedName>
</protein>
<dbReference type="InterPro" id="IPR044665">
    <property type="entry name" value="E_coli_cyclophilin_A-like"/>
</dbReference>
<gene>
    <name evidence="6" type="ORF">TrVE_jg544</name>
</gene>
<dbReference type="EMBL" id="BRXX01000022">
    <property type="protein sequence ID" value="GMH83066.1"/>
    <property type="molecule type" value="Genomic_DNA"/>
</dbReference>
<evidence type="ECO:0000313" key="7">
    <source>
        <dbReference type="Proteomes" id="UP001165160"/>
    </source>
</evidence>
<dbReference type="InterPro" id="IPR029000">
    <property type="entry name" value="Cyclophilin-like_dom_sf"/>
</dbReference>
<accession>A0A9W7B340</accession>
<sequence>MTSSTSSSSKSSNPLLSTVAALTLLTNTLTVLPQTSLAAVAPLADVGLREFLVKDSSQHIRLSLPSSMKPGTPIDLVNDEGRKAQEAVELVRLRLEQVGFAGKPQVWNACLKEVNTANSILSSSNFLNTVPANQQKKAKGMLEEADKELENLRDSIRNQDPTSTLQYQDSAAQKIYSIRLLSMPPQTLPYTLPSEFSGYPILQGLATVSMEITHPSNSPFTLSDGAKSPTLPLTLTIDGYRSPVTSGNFLSLVKSGVYTNIKITDTNDLFVNTSVKSDKKIPLELFYKKDTKPTYHYSSDDDLRATEAFADPFQAKGALGMIHDPEDVDSGKGDFFFLKWDQGLVAPGRNTLDGSSTCFGYVTRNQESLEQIRMGDVISKAVVVEGLENLSVKK</sequence>
<keyword evidence="2" id="KW-0793">Thylakoid</keyword>
<dbReference type="Pfam" id="PF00160">
    <property type="entry name" value="Pro_isomerase"/>
    <property type="match status" value="1"/>
</dbReference>
<name>A0A9W7B340_9STRA</name>
<evidence type="ECO:0000256" key="3">
    <source>
        <dbReference type="ARBA" id="ARBA00023110"/>
    </source>
</evidence>
<keyword evidence="4" id="KW-0413">Isomerase</keyword>
<dbReference type="SUPFAM" id="SSF101112">
    <property type="entry name" value="Oxygen-evolving enhancer protein 3"/>
    <property type="match status" value="1"/>
</dbReference>